<dbReference type="CDD" id="cd06849">
    <property type="entry name" value="lipoyl_domain"/>
    <property type="match status" value="1"/>
</dbReference>
<protein>
    <recommendedName>
        <fullName evidence="4">Dihydrolipoamide acetyltransferase component of pyruvate dehydrogenase complex</fullName>
        <ecNumber evidence="4">2.3.1.-</ecNumber>
    </recommendedName>
</protein>
<keyword evidence="3" id="KW-0809">Transit peptide</keyword>
<keyword evidence="4" id="KW-0012">Acyltransferase</keyword>
<evidence type="ECO:0000256" key="5">
    <source>
        <dbReference type="SAM" id="MobiDB-lite"/>
    </source>
</evidence>
<dbReference type="Gene3D" id="3.30.559.10">
    <property type="entry name" value="Chloramphenicol acetyltransferase-like domain"/>
    <property type="match status" value="1"/>
</dbReference>
<dbReference type="PROSITE" id="PS50968">
    <property type="entry name" value="BIOTINYL_LIPOYL"/>
    <property type="match status" value="1"/>
</dbReference>
<dbReference type="InterPro" id="IPR003016">
    <property type="entry name" value="2-oxoA_DH_lipoyl-BS"/>
</dbReference>
<dbReference type="STRING" id="126957.T1JE26"/>
<dbReference type="SUPFAM" id="SSF52777">
    <property type="entry name" value="CoA-dependent acyltransferases"/>
    <property type="match status" value="1"/>
</dbReference>
<accession>T1JE26</accession>
<name>T1JE26_STRMM</name>
<dbReference type="FunFam" id="2.40.50.100:FF:000010">
    <property type="entry name" value="Acetyltransferase component of pyruvate dehydrogenase complex"/>
    <property type="match status" value="1"/>
</dbReference>
<dbReference type="HOGENOM" id="CLU_016733_10_2_1"/>
<dbReference type="Pfam" id="PF00364">
    <property type="entry name" value="Biotin_lipoyl"/>
    <property type="match status" value="1"/>
</dbReference>
<dbReference type="OMA" id="TIKQKPW"/>
<dbReference type="PANTHER" id="PTHR23151:SF90">
    <property type="entry name" value="DIHYDROLIPOYLLYSINE-RESIDUE ACETYLTRANSFERASE COMPONENT OF PYRUVATE DEHYDROGENASE COMPLEX, MITOCHONDRIAL-RELATED"/>
    <property type="match status" value="1"/>
</dbReference>
<dbReference type="InterPro" id="IPR011053">
    <property type="entry name" value="Single_hybrid_motif"/>
</dbReference>
<dbReference type="AlphaFoldDB" id="T1JE26"/>
<evidence type="ECO:0000256" key="2">
    <source>
        <dbReference type="ARBA" id="ARBA00022823"/>
    </source>
</evidence>
<reference evidence="8" key="1">
    <citation type="submission" date="2011-05" db="EMBL/GenBank/DDBJ databases">
        <authorList>
            <person name="Richards S.R."/>
            <person name="Qu J."/>
            <person name="Jiang H."/>
            <person name="Jhangiani S.N."/>
            <person name="Agravi P."/>
            <person name="Goodspeed R."/>
            <person name="Gross S."/>
            <person name="Mandapat C."/>
            <person name="Jackson L."/>
            <person name="Mathew T."/>
            <person name="Pu L."/>
            <person name="Thornton R."/>
            <person name="Saada N."/>
            <person name="Wilczek-Boney K.B."/>
            <person name="Lee S."/>
            <person name="Kovar C."/>
            <person name="Wu Y."/>
            <person name="Scherer S.E."/>
            <person name="Worley K.C."/>
            <person name="Muzny D.M."/>
            <person name="Gibbs R."/>
        </authorList>
    </citation>
    <scope>NUCLEOTIDE SEQUENCE</scope>
    <source>
        <strain evidence="8">Brora</strain>
    </source>
</reference>
<dbReference type="EnsemblMetazoa" id="SMAR012063-RA">
    <property type="protein sequence ID" value="SMAR012063-PA"/>
    <property type="gene ID" value="SMAR012063"/>
</dbReference>
<reference evidence="7" key="2">
    <citation type="submission" date="2015-02" db="UniProtKB">
        <authorList>
            <consortium name="EnsemblMetazoa"/>
        </authorList>
    </citation>
    <scope>IDENTIFICATION</scope>
</reference>
<dbReference type="GO" id="GO:0045254">
    <property type="term" value="C:pyruvate dehydrogenase complex"/>
    <property type="evidence" value="ECO:0007669"/>
    <property type="project" value="InterPro"/>
</dbReference>
<feature type="domain" description="Lipoyl-binding" evidence="6">
    <location>
        <begin position="45"/>
        <end position="121"/>
    </location>
</feature>
<sequence length="490" mass="52450">MASLISLRLGLRASSVHNVFRYSLAKLILQHASSFHTGYLFRVKGIPINMPALSPTMTEGTIVKWLKKEGDQITPGDALCDIQTDKAVMAMETEEEGTLAKIILGDDSKDVKIGVLIGLMVAEGEDWKTVEMPTGGAAAPAPVKPSAAAAASTPKPAASTPKPAAVAAPVPKPTAEKSDKMGPAVRGLLHQYGDVLKHVQDNKLTPIPSAVAPPTIPKAAPAAAQKVKTKAPVAPSMTAQFIDIPVSNIRGIIAKRLLESKMTIPHAYAATDCIIDGIMTMRTELKREKRSVSMNAFVVKGVAMALQRVPAVNVQWANEAAKLIPEIDISIAVATETGLITPIVKGAVYLSLDQIGDTVKDLAIKARAGKLKPHEFQGGSFSGNLTISNLGMFGISQFTAIINPPQCAILAVGGGRETFNEYLQVRNKMTVNLSYDARAIDEDSAAQFLQAFRDFMENPNLMMTGVPDSLVIYIEENIPYEFFINSVEIK</sequence>
<dbReference type="InterPro" id="IPR000089">
    <property type="entry name" value="Biotin_lipoyl"/>
</dbReference>
<dbReference type="InterPro" id="IPR045257">
    <property type="entry name" value="E2/Pdx1"/>
</dbReference>
<feature type="region of interest" description="Disordered" evidence="5">
    <location>
        <begin position="132"/>
        <end position="181"/>
    </location>
</feature>
<dbReference type="InterPro" id="IPR001078">
    <property type="entry name" value="2-oxoacid_DH_actylTfrase"/>
</dbReference>
<dbReference type="EC" id="2.3.1.-" evidence="4"/>
<dbReference type="GO" id="GO:0016746">
    <property type="term" value="F:acyltransferase activity"/>
    <property type="evidence" value="ECO:0007669"/>
    <property type="project" value="UniProtKB-KW"/>
</dbReference>
<dbReference type="Pfam" id="PF00198">
    <property type="entry name" value="2-oxoacid_dh"/>
    <property type="match status" value="1"/>
</dbReference>
<dbReference type="Proteomes" id="UP000014500">
    <property type="component" value="Unassembled WGS sequence"/>
</dbReference>
<comment type="similarity">
    <text evidence="1 4">Belongs to the 2-oxoacid dehydrogenase family.</text>
</comment>
<evidence type="ECO:0000313" key="8">
    <source>
        <dbReference type="Proteomes" id="UP000014500"/>
    </source>
</evidence>
<evidence type="ECO:0000313" key="7">
    <source>
        <dbReference type="EnsemblMetazoa" id="SMAR012063-PA"/>
    </source>
</evidence>
<comment type="cofactor">
    <cofactor evidence="4">
        <name>(R)-lipoate</name>
        <dbReference type="ChEBI" id="CHEBI:83088"/>
    </cofactor>
</comment>
<evidence type="ECO:0000259" key="6">
    <source>
        <dbReference type="PROSITE" id="PS50968"/>
    </source>
</evidence>
<keyword evidence="4" id="KW-0808">Transferase</keyword>
<dbReference type="PANTHER" id="PTHR23151">
    <property type="entry name" value="DIHYDROLIPOAMIDE ACETYL/SUCCINYL-TRANSFERASE-RELATED"/>
    <property type="match status" value="1"/>
</dbReference>
<keyword evidence="8" id="KW-1185">Reference proteome</keyword>
<dbReference type="GO" id="GO:0006086">
    <property type="term" value="P:pyruvate decarboxylation to acetyl-CoA"/>
    <property type="evidence" value="ECO:0007669"/>
    <property type="project" value="InterPro"/>
</dbReference>
<keyword evidence="2 4" id="KW-0450">Lipoyl</keyword>
<feature type="compositionally biased region" description="Low complexity" evidence="5">
    <location>
        <begin position="137"/>
        <end position="169"/>
    </location>
</feature>
<dbReference type="GO" id="GO:0005739">
    <property type="term" value="C:mitochondrion"/>
    <property type="evidence" value="ECO:0007669"/>
    <property type="project" value="TreeGrafter"/>
</dbReference>
<proteinExistence type="inferred from homology"/>
<dbReference type="SUPFAM" id="SSF51230">
    <property type="entry name" value="Single hybrid motif"/>
    <property type="match status" value="1"/>
</dbReference>
<evidence type="ECO:0000256" key="1">
    <source>
        <dbReference type="ARBA" id="ARBA00007317"/>
    </source>
</evidence>
<evidence type="ECO:0000256" key="3">
    <source>
        <dbReference type="ARBA" id="ARBA00022946"/>
    </source>
</evidence>
<dbReference type="InterPro" id="IPR023213">
    <property type="entry name" value="CAT-like_dom_sf"/>
</dbReference>
<evidence type="ECO:0000256" key="4">
    <source>
        <dbReference type="RuleBase" id="RU003423"/>
    </source>
</evidence>
<dbReference type="eggNOG" id="KOG0557">
    <property type="taxonomic scope" value="Eukaryota"/>
</dbReference>
<dbReference type="EMBL" id="JH432114">
    <property type="status" value="NOT_ANNOTATED_CDS"/>
    <property type="molecule type" value="Genomic_DNA"/>
</dbReference>
<dbReference type="PhylomeDB" id="T1JE26"/>
<organism evidence="7 8">
    <name type="scientific">Strigamia maritima</name>
    <name type="common">European centipede</name>
    <name type="synonym">Geophilus maritimus</name>
    <dbReference type="NCBI Taxonomy" id="126957"/>
    <lineage>
        <taxon>Eukaryota</taxon>
        <taxon>Metazoa</taxon>
        <taxon>Ecdysozoa</taxon>
        <taxon>Arthropoda</taxon>
        <taxon>Myriapoda</taxon>
        <taxon>Chilopoda</taxon>
        <taxon>Pleurostigmophora</taxon>
        <taxon>Geophilomorpha</taxon>
        <taxon>Linotaeniidae</taxon>
        <taxon>Strigamia</taxon>
    </lineage>
</organism>
<dbReference type="Gene3D" id="2.40.50.100">
    <property type="match status" value="1"/>
</dbReference>
<dbReference type="PROSITE" id="PS00189">
    <property type="entry name" value="LIPOYL"/>
    <property type="match status" value="1"/>
</dbReference>